<protein>
    <submittedName>
        <fullName evidence="3">Putative membrane protein</fullName>
    </submittedName>
</protein>
<dbReference type="RefSeq" id="WP_184800262.1">
    <property type="nucleotide sequence ID" value="NZ_JACIIZ010000005.1"/>
</dbReference>
<keyword evidence="4" id="KW-1185">Reference proteome</keyword>
<feature type="transmembrane region" description="Helical" evidence="1">
    <location>
        <begin position="146"/>
        <end position="167"/>
    </location>
</feature>
<organism evidence="3 4">
    <name type="scientific">Nitrospirillum iridis</name>
    <dbReference type="NCBI Taxonomy" id="765888"/>
    <lineage>
        <taxon>Bacteria</taxon>
        <taxon>Pseudomonadati</taxon>
        <taxon>Pseudomonadota</taxon>
        <taxon>Alphaproteobacteria</taxon>
        <taxon>Rhodospirillales</taxon>
        <taxon>Azospirillaceae</taxon>
        <taxon>Nitrospirillum</taxon>
    </lineage>
</organism>
<gene>
    <name evidence="3" type="ORF">FHS74_002184</name>
</gene>
<reference evidence="3 4" key="1">
    <citation type="submission" date="2020-08" db="EMBL/GenBank/DDBJ databases">
        <title>Genomic Encyclopedia of Type Strains, Phase IV (KMG-IV): sequencing the most valuable type-strain genomes for metagenomic binning, comparative biology and taxonomic classification.</title>
        <authorList>
            <person name="Goeker M."/>
        </authorList>
    </citation>
    <scope>NUCLEOTIDE SEQUENCE [LARGE SCALE GENOMIC DNA]</scope>
    <source>
        <strain evidence="3 4">DSM 22198</strain>
    </source>
</reference>
<keyword evidence="1" id="KW-0472">Membrane</keyword>
<dbReference type="Proteomes" id="UP000539175">
    <property type="component" value="Unassembled WGS sequence"/>
</dbReference>
<dbReference type="InterPro" id="IPR018674">
    <property type="entry name" value="DUF2142_membrane"/>
</dbReference>
<evidence type="ECO:0000256" key="2">
    <source>
        <dbReference type="SAM" id="SignalP"/>
    </source>
</evidence>
<feature type="transmembrane region" description="Helical" evidence="1">
    <location>
        <begin position="483"/>
        <end position="507"/>
    </location>
</feature>
<dbReference type="Pfam" id="PF09913">
    <property type="entry name" value="DUF2142"/>
    <property type="match status" value="1"/>
</dbReference>
<evidence type="ECO:0000256" key="1">
    <source>
        <dbReference type="SAM" id="Phobius"/>
    </source>
</evidence>
<sequence length="509" mass="53005">MVFKALRRFTVPLLFLAVALPTCLVFAFHVPPGQVADEPAHVARADSLLHGQIVGRRGPQPQADGTIATVAGVDADLDTMLVTSLMPPHTQPVPAGRLDWARGLGWTQGRGFVGLGTIATYMPALYAPAGAGLTIARALGAGPFDAILVGRLVNVAVYLAMGGAALVLARRGRLLLFCMLAVPMSLSLAASFNQDSLIIAAVALAAALVTRAEGASDPTACRSYRLAALLLAVVIMVKPPFLPLVGMLLLPVPPLWRASPGWAHMRRMLLRRLAVAGLALVPAVAWVLLVQRGLATAVPRPAYEAGLIWPGPRPAVFHGTDAAAQIRVLVAAPWRIVTLVVRTLLVPHHFTGLFFESIGVLGWLDLFLPKAVYVAWSLVLPVAAAADMRLRLASGARAALCAAWGHVRWAEVALLAVAAGAAVEGIFLAQYLTWTNVGWPAVDGPQGRYFLPLFPLFILALPGTATGGNATGASADGGGEGGVALLPTAAAVLTLALLPGALAAAYYPG</sequence>
<keyword evidence="1" id="KW-0812">Transmembrane</keyword>
<evidence type="ECO:0000313" key="4">
    <source>
        <dbReference type="Proteomes" id="UP000539175"/>
    </source>
</evidence>
<feature type="transmembrane region" description="Helical" evidence="1">
    <location>
        <begin position="449"/>
        <end position="471"/>
    </location>
</feature>
<feature type="transmembrane region" description="Helical" evidence="1">
    <location>
        <begin position="226"/>
        <end position="249"/>
    </location>
</feature>
<proteinExistence type="predicted"/>
<name>A0A7X0AX03_9PROT</name>
<keyword evidence="2" id="KW-0732">Signal</keyword>
<feature type="transmembrane region" description="Helical" evidence="1">
    <location>
        <begin position="269"/>
        <end position="290"/>
    </location>
</feature>
<accession>A0A7X0AX03</accession>
<evidence type="ECO:0000313" key="3">
    <source>
        <dbReference type="EMBL" id="MBB6251633.1"/>
    </source>
</evidence>
<feature type="transmembrane region" description="Helical" evidence="1">
    <location>
        <begin position="409"/>
        <end position="429"/>
    </location>
</feature>
<comment type="caution">
    <text evidence="3">The sequence shown here is derived from an EMBL/GenBank/DDBJ whole genome shotgun (WGS) entry which is preliminary data.</text>
</comment>
<feature type="chain" id="PRO_5031473419" evidence="2">
    <location>
        <begin position="28"/>
        <end position="509"/>
    </location>
</feature>
<feature type="signal peptide" evidence="2">
    <location>
        <begin position="1"/>
        <end position="27"/>
    </location>
</feature>
<dbReference type="EMBL" id="JACIIZ010000005">
    <property type="protein sequence ID" value="MBB6251633.1"/>
    <property type="molecule type" value="Genomic_DNA"/>
</dbReference>
<dbReference type="AlphaFoldDB" id="A0A7X0AX03"/>
<keyword evidence="1" id="KW-1133">Transmembrane helix</keyword>